<evidence type="ECO:0000313" key="3">
    <source>
        <dbReference type="EMBL" id="EDO06849.1"/>
    </source>
</evidence>
<dbReference type="eggNOG" id="ENOG502TN24">
    <property type="taxonomic scope" value="Eukaryota"/>
</dbReference>
<dbReference type="EMBL" id="AK441021">
    <property type="protein sequence ID" value="BAN64815.1"/>
    <property type="molecule type" value="mRNA"/>
</dbReference>
<dbReference type="EMBL" id="AAXT01000002">
    <property type="protein sequence ID" value="EDO06849.1"/>
    <property type="molecule type" value="Genomic_DNA"/>
</dbReference>
<dbReference type="Proteomes" id="UP000002173">
    <property type="component" value="Unassembled WGS sequence"/>
</dbReference>
<reference evidence="4" key="4">
    <citation type="journal article" date="2020" name="Data Brief">
        <title>Transcriptome dataset of Babesia bovis life stages within vertebrate and invertebrate hosts.</title>
        <authorList>
            <person name="Ueti M.W."/>
            <person name="Johnson W.C."/>
            <person name="Kappmeyer L.S."/>
            <person name="Herndon D.R."/>
            <person name="Mousel M.R."/>
            <person name="Reif K.E."/>
            <person name="Taus N.S."/>
            <person name="Ifeonu O.O."/>
            <person name="Silva J.C."/>
            <person name="Suarez C.E."/>
            <person name="Brayton K.A."/>
        </authorList>
    </citation>
    <scope>NUCLEOTIDE SEQUENCE [LARGE SCALE GENOMIC DNA]</scope>
</reference>
<reference evidence="3 4" key="1">
    <citation type="journal article" date="2007" name="PLoS Pathog.">
        <title>Genome sequence of Babesia bovis and comparative analysis of apicomplexan hemoprotozoa.</title>
        <authorList>
            <person name="Brayton K.A."/>
            <person name="Lau A.O.T."/>
            <person name="Herndon D.R."/>
            <person name="Hannick L."/>
            <person name="Kappmeyer L.S."/>
            <person name="Berens S.J."/>
            <person name="Bidwell S.L."/>
            <person name="Brown W.C."/>
            <person name="Crabtree J."/>
            <person name="Fadrosh D."/>
            <person name="Feldblum T."/>
            <person name="Forberger H.A."/>
            <person name="Haas B.J."/>
            <person name="Howell J.M."/>
            <person name="Khouri H."/>
            <person name="Koo H."/>
            <person name="Mann D.J."/>
            <person name="Norimine J."/>
            <person name="Paulsen I.T."/>
            <person name="Radune D."/>
            <person name="Ren Q."/>
            <person name="Smith R.K. Jr."/>
            <person name="Suarez C.E."/>
            <person name="White O."/>
            <person name="Wortman J.R."/>
            <person name="Knowles D.P. Jr."/>
            <person name="McElwain T.F."/>
            <person name="Nene V.M."/>
        </authorList>
    </citation>
    <scope>NUCLEOTIDE SEQUENCE [LARGE SCALE GENOMIC DNA]</scope>
    <source>
        <strain evidence="3">T2Bo</strain>
    </source>
</reference>
<dbReference type="KEGG" id="bbo:BBOV_IV004880"/>
<reference evidence="2" key="3">
    <citation type="journal article" date="2014" name="BMC Genomics">
        <title>The Babesia bovis gene and promoter model: an update from full-length EST analysis.</title>
        <authorList>
            <person name="Yamagishi J."/>
            <person name="Wakaguri H."/>
            <person name="Yokoyama N."/>
            <person name="Yamashita R."/>
            <person name="Suzuki Y."/>
            <person name="Xuan X."/>
            <person name="Igarashi I."/>
        </authorList>
    </citation>
    <scope>NUCLEOTIDE SEQUENCE</scope>
    <source>
        <strain evidence="2">Texas</strain>
    </source>
</reference>
<keyword evidence="4" id="KW-1185">Reference proteome</keyword>
<name>A7AQN0_BABBO</name>
<accession>A7AQN0</accession>
<dbReference type="AlphaFoldDB" id="A7AQN0"/>
<sequence>MYPLESNSEQLPAAGLPVNRIHREHRILRPTGIKPKEHILPGWEFTDDASSNRTGRRMFGNGAFASSGLLDDSHVSAGNGAQLHPHRKKQPDISEEMRTRLFGIPGQNIFTYELDKPKACILPQTNIDVGMVPKDGSELVGSPIRRTNLALKSSLDGSLLPKEECNRPSSRQLFVEAKYESHIEPGYVTPDAPLKTVRLSNMKHNTSLEPGLLPSVKAPVSTRRHYNFSNAHCYDFLSGE</sequence>
<proteinExistence type="evidence at transcript level"/>
<reference evidence="3" key="2">
    <citation type="submission" date="2007-08" db="EMBL/GenBank/DDBJ databases">
        <authorList>
            <person name="Nene V."/>
        </authorList>
    </citation>
    <scope>NUCLEOTIDE SEQUENCE</scope>
    <source>
        <strain evidence="3">T2Bo</strain>
    </source>
</reference>
<protein>
    <submittedName>
        <fullName evidence="3">Uncharacterized protein</fullName>
    </submittedName>
</protein>
<organism evidence="3 4">
    <name type="scientific">Babesia bovis</name>
    <dbReference type="NCBI Taxonomy" id="5865"/>
    <lineage>
        <taxon>Eukaryota</taxon>
        <taxon>Sar</taxon>
        <taxon>Alveolata</taxon>
        <taxon>Apicomplexa</taxon>
        <taxon>Aconoidasida</taxon>
        <taxon>Piroplasmida</taxon>
        <taxon>Babesiidae</taxon>
        <taxon>Babesia</taxon>
    </lineage>
</organism>
<dbReference type="OMA" id="SEANTHC"/>
<evidence type="ECO:0000313" key="2">
    <source>
        <dbReference type="EMBL" id="BAN64815.1"/>
    </source>
</evidence>
<evidence type="ECO:0000313" key="4">
    <source>
        <dbReference type="Proteomes" id="UP000002173"/>
    </source>
</evidence>
<dbReference type="RefSeq" id="XP_001610417.1">
    <property type="nucleotide sequence ID" value="XM_001610367.1"/>
</dbReference>
<evidence type="ECO:0000256" key="1">
    <source>
        <dbReference type="SAM" id="MobiDB-lite"/>
    </source>
</evidence>
<reference evidence="4" key="5">
    <citation type="journal article" date="2021" name="Int. J. Parasitol.">
        <title>Comparative analysis of gene expression between Babesia bovis blood stages and kinetes allowed by improved genome annotation.</title>
        <authorList>
            <person name="Ueti M.W."/>
            <person name="Johnson W.C."/>
            <person name="Kappmeyer L.S."/>
            <person name="Herndon D.R."/>
            <person name="Mousel M.R."/>
            <person name="Reif K.E."/>
            <person name="Taus N.S."/>
            <person name="Ifeonu O.O."/>
            <person name="Silva J.C."/>
            <person name="Suarez C.E."/>
            <person name="Brayton K.A."/>
        </authorList>
    </citation>
    <scope>NUCLEOTIDE SEQUENCE [LARGE SCALE GENOMIC DNA]</scope>
</reference>
<dbReference type="GeneID" id="5478651"/>
<gene>
    <name evidence="2 3" type="ORF">BBOV_IV004880</name>
</gene>
<feature type="region of interest" description="Disordered" evidence="1">
    <location>
        <begin position="75"/>
        <end position="94"/>
    </location>
</feature>
<dbReference type="VEuPathDB" id="PiroplasmaDB:BBOV_IV004880"/>